<name>A0A0H1V833_STRAG</name>
<evidence type="ECO:0000313" key="4">
    <source>
        <dbReference type="EMBL" id="MDK6899420.1"/>
    </source>
</evidence>
<reference evidence="3 6" key="1">
    <citation type="journal article" date="2015" name="PLoS ONE">
        <title>Genomic analysis reveals the molecular basis for capsule loss in the group B streptococcus population.</title>
        <authorList>
            <consortium name="DEVANI Consortium"/>
            <person name="Rosini R."/>
            <person name="Campisi E."/>
            <person name="De Chiara M."/>
            <person name="Tettelin H."/>
            <person name="Rinaudo D."/>
            <person name="Toniolo C."/>
            <person name="Metruccio M."/>
            <person name="Guidotti S."/>
            <person name="Sorensen U.B."/>
            <person name="Kilian M."/>
            <person name="Ramirez M."/>
            <person name="Janulczyk R."/>
            <person name="Donati C."/>
            <person name="Grandi G."/>
            <person name="Margarit I."/>
        </authorList>
    </citation>
    <scope>NUCLEOTIDE SEQUENCE [LARGE SCALE GENOMIC DNA]</scope>
    <source>
        <strain evidence="3 6">DK-B-USS-215</strain>
    </source>
</reference>
<dbReference type="InterPro" id="IPR001387">
    <property type="entry name" value="Cro/C1-type_HTH"/>
</dbReference>
<dbReference type="CDD" id="cd00093">
    <property type="entry name" value="HTH_XRE"/>
    <property type="match status" value="1"/>
</dbReference>
<dbReference type="EMBL" id="JASOIH010000003">
    <property type="protein sequence ID" value="MDK6899420.1"/>
    <property type="molecule type" value="Genomic_DNA"/>
</dbReference>
<dbReference type="PROSITE" id="PS50943">
    <property type="entry name" value="HTH_CROC1"/>
    <property type="match status" value="1"/>
</dbReference>
<dbReference type="Proteomes" id="UP001230629">
    <property type="component" value="Unassembled WGS sequence"/>
</dbReference>
<gene>
    <name evidence="5" type="primary">immR_3</name>
    <name evidence="5" type="ORF">NCTC8184_00518</name>
    <name evidence="4" type="ORF">QP229_05365</name>
    <name evidence="3" type="ORF">WA04_04400</name>
</gene>
<evidence type="ECO:0000313" key="5">
    <source>
        <dbReference type="EMBL" id="VED64545.1"/>
    </source>
</evidence>
<dbReference type="GO" id="GO:0003677">
    <property type="term" value="F:DNA binding"/>
    <property type="evidence" value="ECO:0007669"/>
    <property type="project" value="UniProtKB-KW"/>
</dbReference>
<sequence length="104" mass="11724">MFSKKLKELRINNKLSQKQIAEQMNISQQAYAKWESGKNSPSLATLEKVANFFNLSIEELLSDGTVSLDNLLKAETITYQGKTLSEEDAFKVKEVLNIVISTIK</sequence>
<evidence type="ECO:0000259" key="2">
    <source>
        <dbReference type="PROSITE" id="PS50943"/>
    </source>
</evidence>
<feature type="domain" description="HTH cro/C1-type" evidence="2">
    <location>
        <begin position="6"/>
        <end position="60"/>
    </location>
</feature>
<dbReference type="SMART" id="SM00530">
    <property type="entry name" value="HTH_XRE"/>
    <property type="match status" value="1"/>
</dbReference>
<dbReference type="EMBL" id="LR134265">
    <property type="protein sequence ID" value="VED64545.1"/>
    <property type="molecule type" value="Genomic_DNA"/>
</dbReference>
<accession>A0A0H1V833</accession>
<dbReference type="EMBL" id="LBKL01000052">
    <property type="protein sequence ID" value="KLL40156.1"/>
    <property type="molecule type" value="Genomic_DNA"/>
</dbReference>
<evidence type="ECO:0000256" key="1">
    <source>
        <dbReference type="ARBA" id="ARBA00023125"/>
    </source>
</evidence>
<reference evidence="5 7" key="2">
    <citation type="submission" date="2018-12" db="EMBL/GenBank/DDBJ databases">
        <authorList>
            <consortium name="Pathogen Informatics"/>
        </authorList>
    </citation>
    <scope>NUCLEOTIDE SEQUENCE [LARGE SCALE GENOMIC DNA]</scope>
    <source>
        <strain evidence="5 7">NCTC8184</strain>
    </source>
</reference>
<reference evidence="4" key="3">
    <citation type="submission" date="2023-05" db="EMBL/GenBank/DDBJ databases">
        <title>Cataloging the Phylogenetic Diversity of Human Bladder Bacteria.</title>
        <authorList>
            <person name="Du J."/>
        </authorList>
    </citation>
    <scope>NUCLEOTIDE SEQUENCE</scope>
    <source>
        <strain evidence="4">UMB8703</strain>
    </source>
</reference>
<evidence type="ECO:0000313" key="7">
    <source>
        <dbReference type="Proteomes" id="UP000268870"/>
    </source>
</evidence>
<dbReference type="Proteomes" id="UP000268870">
    <property type="component" value="Chromosome"/>
</dbReference>
<dbReference type="Pfam" id="PF01381">
    <property type="entry name" value="HTH_3"/>
    <property type="match status" value="1"/>
</dbReference>
<dbReference type="RefSeq" id="WP_000491762.1">
    <property type="nucleotide sequence ID" value="NZ_CABMHV010000024.1"/>
</dbReference>
<dbReference type="AlphaFoldDB" id="A0A0H1V833"/>
<protein>
    <submittedName>
        <fullName evidence="4">Helix-turn-helix transcriptional regulator</fullName>
    </submittedName>
    <submittedName>
        <fullName evidence="5">ICESt1 APR2 Cro/CI family transcriptional regulator</fullName>
    </submittedName>
    <submittedName>
        <fullName evidence="3">XRE family transcriptional regulator</fullName>
    </submittedName>
</protein>
<evidence type="ECO:0000313" key="6">
    <source>
        <dbReference type="Proteomes" id="UP000035346"/>
    </source>
</evidence>
<dbReference type="Proteomes" id="UP000035346">
    <property type="component" value="Unassembled WGS sequence"/>
</dbReference>
<dbReference type="InterPro" id="IPR010982">
    <property type="entry name" value="Lambda_DNA-bd_dom_sf"/>
</dbReference>
<organism evidence="3 6">
    <name type="scientific">Streptococcus agalactiae</name>
    <dbReference type="NCBI Taxonomy" id="1311"/>
    <lineage>
        <taxon>Bacteria</taxon>
        <taxon>Bacillati</taxon>
        <taxon>Bacillota</taxon>
        <taxon>Bacilli</taxon>
        <taxon>Lactobacillales</taxon>
        <taxon>Streptococcaceae</taxon>
        <taxon>Streptococcus</taxon>
    </lineage>
</organism>
<dbReference type="KEGG" id="sagg:EN73_09635"/>
<dbReference type="PANTHER" id="PTHR46558:SF11">
    <property type="entry name" value="HTH-TYPE TRANSCRIPTIONAL REGULATOR XRE"/>
    <property type="match status" value="1"/>
</dbReference>
<dbReference type="Gene3D" id="1.10.260.40">
    <property type="entry name" value="lambda repressor-like DNA-binding domains"/>
    <property type="match status" value="1"/>
</dbReference>
<dbReference type="PANTHER" id="PTHR46558">
    <property type="entry name" value="TRACRIPTIONAL REGULATORY PROTEIN-RELATED-RELATED"/>
    <property type="match status" value="1"/>
</dbReference>
<proteinExistence type="predicted"/>
<dbReference type="SUPFAM" id="SSF47413">
    <property type="entry name" value="lambda repressor-like DNA-binding domains"/>
    <property type="match status" value="1"/>
</dbReference>
<evidence type="ECO:0000313" key="3">
    <source>
        <dbReference type="EMBL" id="KLL40156.1"/>
    </source>
</evidence>
<keyword evidence="1" id="KW-0238">DNA-binding</keyword>